<dbReference type="OrthoDB" id="9776919at2"/>
<dbReference type="InterPro" id="IPR014729">
    <property type="entry name" value="Rossmann-like_a/b/a_fold"/>
</dbReference>
<evidence type="ECO:0000313" key="2">
    <source>
        <dbReference type="EMBL" id="QAS53539.1"/>
    </source>
</evidence>
<name>A0A410MFN6_9BACI</name>
<gene>
    <name evidence="2" type="ORF">HLI_15690</name>
</gene>
<dbReference type="AlphaFoldDB" id="A0A410MFN6"/>
<proteinExistence type="predicted"/>
<dbReference type="RefSeq" id="WP_128525812.1">
    <property type="nucleotide sequence ID" value="NZ_CANLVY010000001.1"/>
</dbReference>
<dbReference type="GO" id="GO:0016783">
    <property type="term" value="F:sulfurtransferase activity"/>
    <property type="evidence" value="ECO:0007669"/>
    <property type="project" value="InterPro"/>
</dbReference>
<dbReference type="KEGG" id="hli:HLI_15690"/>
<evidence type="ECO:0000313" key="3">
    <source>
        <dbReference type="Proteomes" id="UP000287756"/>
    </source>
</evidence>
<dbReference type="InterPro" id="IPR005232">
    <property type="entry name" value="LarE"/>
</dbReference>
<feature type="domain" description="NAD/GMP synthase" evidence="1">
    <location>
        <begin position="18"/>
        <end position="85"/>
    </location>
</feature>
<protein>
    <submittedName>
        <fullName evidence="2">TIGR00268 family protein</fullName>
    </submittedName>
</protein>
<dbReference type="Proteomes" id="UP000287756">
    <property type="component" value="Chromosome"/>
</dbReference>
<dbReference type="GO" id="GO:0006163">
    <property type="term" value="P:purine nucleotide metabolic process"/>
    <property type="evidence" value="ECO:0007669"/>
    <property type="project" value="UniProtKB-ARBA"/>
</dbReference>
<dbReference type="Pfam" id="PF02540">
    <property type="entry name" value="NAD_synthase"/>
    <property type="match status" value="1"/>
</dbReference>
<organism evidence="2 3">
    <name type="scientific">Halobacillus litoralis</name>
    <dbReference type="NCBI Taxonomy" id="45668"/>
    <lineage>
        <taxon>Bacteria</taxon>
        <taxon>Bacillati</taxon>
        <taxon>Bacillota</taxon>
        <taxon>Bacilli</taxon>
        <taxon>Bacillales</taxon>
        <taxon>Bacillaceae</taxon>
        <taxon>Halobacillus</taxon>
    </lineage>
</organism>
<evidence type="ECO:0000259" key="1">
    <source>
        <dbReference type="Pfam" id="PF02540"/>
    </source>
</evidence>
<dbReference type="NCBIfam" id="TIGR00268">
    <property type="entry name" value="ATP-dependent sacrificial sulfur transferase LarE"/>
    <property type="match status" value="1"/>
</dbReference>
<dbReference type="InterPro" id="IPR022310">
    <property type="entry name" value="NAD/GMP_synthase"/>
</dbReference>
<dbReference type="SUPFAM" id="SSF52402">
    <property type="entry name" value="Adenine nucleotide alpha hydrolases-like"/>
    <property type="match status" value="1"/>
</dbReference>
<dbReference type="Gene3D" id="3.40.50.620">
    <property type="entry name" value="HUPs"/>
    <property type="match status" value="1"/>
</dbReference>
<dbReference type="PANTHER" id="PTHR43169:SF2">
    <property type="entry name" value="NAD_GMP SYNTHASE DOMAIN-CONTAINING PROTEIN"/>
    <property type="match status" value="1"/>
</dbReference>
<dbReference type="CDD" id="cd01990">
    <property type="entry name" value="LarE-like"/>
    <property type="match status" value="1"/>
</dbReference>
<dbReference type="InterPro" id="IPR052188">
    <property type="entry name" value="Ni-pincer_cofactor_biosynth"/>
</dbReference>
<dbReference type="PANTHER" id="PTHR43169">
    <property type="entry name" value="EXSB FAMILY PROTEIN"/>
    <property type="match status" value="1"/>
</dbReference>
<dbReference type="EMBL" id="CP026118">
    <property type="protein sequence ID" value="QAS53539.1"/>
    <property type="molecule type" value="Genomic_DNA"/>
</dbReference>
<dbReference type="PIRSF" id="PIRSF006661">
    <property type="entry name" value="PP-lp_UCP006661"/>
    <property type="match status" value="1"/>
</dbReference>
<sequence>MNTTLSDKNRQLSDILSGMNRVLVAFSGGVDSTLVLKRAQQELGSSNVLAVVVASELFRKEEFEGAINLANDMGARVHKTEINELDDEEIASNNPDSWYYSKKLLYKHLNQLADEWGYDYVLDGMIMDDLEDFRPGLRAREELGIRSVLQESNMYKDEVRELSKHLEIPVWNKPASCSLASRIPYGTKLDKKKIEQVDQAERFVAKLGFDPVRIRHHGSVARIEVIPEKIEELLSNREQIQTELKSIGFKYVAIDLEGYRTGSMNEVLDGNSIDKVVN</sequence>
<reference evidence="2 3" key="1">
    <citation type="submission" date="2018-01" db="EMBL/GenBank/DDBJ databases">
        <title>The whole genome sequencing and assembly of Halobacillus litoralis ERB031 strain.</title>
        <authorList>
            <person name="Lee S.-J."/>
            <person name="Park M.-K."/>
            <person name="Kim J.-Y."/>
            <person name="Lee Y.-J."/>
            <person name="Yi H."/>
            <person name="Bahn Y.-S."/>
            <person name="Kim J.F."/>
            <person name="Lee D.-W."/>
        </authorList>
    </citation>
    <scope>NUCLEOTIDE SEQUENCE [LARGE SCALE GENOMIC DNA]</scope>
    <source>
        <strain evidence="2 3">ERB 031</strain>
    </source>
</reference>
<accession>A0A410MFN6</accession>